<dbReference type="SMART" id="SM00343">
    <property type="entry name" value="ZnF_C2HC"/>
    <property type="match status" value="1"/>
</dbReference>
<comment type="caution">
    <text evidence="4">The sequence shown here is derived from an EMBL/GenBank/DDBJ whole genome shotgun (WGS) entry which is preliminary data.</text>
</comment>
<dbReference type="Proteomes" id="UP000224567">
    <property type="component" value="Unassembled WGS sequence"/>
</dbReference>
<dbReference type="SMART" id="SM00175">
    <property type="entry name" value="RAB"/>
    <property type="match status" value="1"/>
</dbReference>
<dbReference type="InterPro" id="IPR027417">
    <property type="entry name" value="P-loop_NTPase"/>
</dbReference>
<reference evidence="5" key="2">
    <citation type="journal article" date="2017" name="J. Anim. Genet.">
        <title>Multiple reference genome sequences of hot pepper reveal the massive evolution of plant disease resistance genes by retroduplication.</title>
        <authorList>
            <person name="Kim S."/>
            <person name="Park J."/>
            <person name="Yeom S.-I."/>
            <person name="Kim Y.-M."/>
            <person name="Seo E."/>
            <person name="Kim K.-T."/>
            <person name="Kim M.-S."/>
            <person name="Lee J.M."/>
            <person name="Cheong K."/>
            <person name="Shin H.-S."/>
            <person name="Kim S.-B."/>
            <person name="Han K."/>
            <person name="Lee J."/>
            <person name="Park M."/>
            <person name="Lee H.-A."/>
            <person name="Lee H.-Y."/>
            <person name="Lee Y."/>
            <person name="Oh S."/>
            <person name="Lee J.H."/>
            <person name="Choi E."/>
            <person name="Choi E."/>
            <person name="Lee S.E."/>
            <person name="Jeon J."/>
            <person name="Kim H."/>
            <person name="Choi G."/>
            <person name="Song H."/>
            <person name="Lee J."/>
            <person name="Lee S.-C."/>
            <person name="Kwon J.-K."/>
            <person name="Lee H.-Y."/>
            <person name="Koo N."/>
            <person name="Hong Y."/>
            <person name="Kim R.W."/>
            <person name="Kang W.-H."/>
            <person name="Huh J.H."/>
            <person name="Kang B.-C."/>
            <person name="Yang T.-J."/>
            <person name="Lee Y.-H."/>
            <person name="Bennetzen J.L."/>
            <person name="Choi D."/>
        </authorList>
    </citation>
    <scope>NUCLEOTIDE SEQUENCE [LARGE SCALE GENOMIC DNA]</scope>
    <source>
        <strain evidence="5">cv. PBC81</strain>
    </source>
</reference>
<dbReference type="PANTHER" id="PTHR47592">
    <property type="entry name" value="PBF68 PROTEIN"/>
    <property type="match status" value="1"/>
</dbReference>
<dbReference type="GO" id="GO:0005525">
    <property type="term" value="F:GTP binding"/>
    <property type="evidence" value="ECO:0007669"/>
    <property type="project" value="InterPro"/>
</dbReference>
<evidence type="ECO:0000256" key="1">
    <source>
        <dbReference type="PROSITE-ProRule" id="PRU00047"/>
    </source>
</evidence>
<dbReference type="InterPro" id="IPR001878">
    <property type="entry name" value="Znf_CCHC"/>
</dbReference>
<keyword evidence="1" id="KW-0479">Metal-binding</keyword>
<dbReference type="Gene3D" id="3.40.50.300">
    <property type="entry name" value="P-loop containing nucleotide triphosphate hydrolases"/>
    <property type="match status" value="1"/>
</dbReference>
<dbReference type="PROSITE" id="PS50158">
    <property type="entry name" value="ZF_CCHC"/>
    <property type="match status" value="1"/>
</dbReference>
<dbReference type="GO" id="GO:0003676">
    <property type="term" value="F:nucleic acid binding"/>
    <property type="evidence" value="ECO:0007669"/>
    <property type="project" value="InterPro"/>
</dbReference>
<dbReference type="EMBL" id="MLFT02000009">
    <property type="protein sequence ID" value="PHT39177.1"/>
    <property type="molecule type" value="Genomic_DNA"/>
</dbReference>
<keyword evidence="1" id="KW-0862">Zinc</keyword>
<name>A0A2G2W1R2_CAPBA</name>
<dbReference type="STRING" id="33114.A0A2G2W1R2"/>
<reference evidence="4 5" key="1">
    <citation type="journal article" date="2017" name="Genome Biol.">
        <title>New reference genome sequences of hot pepper reveal the massive evolution of plant disease-resistance genes by retroduplication.</title>
        <authorList>
            <person name="Kim S."/>
            <person name="Park J."/>
            <person name="Yeom S.I."/>
            <person name="Kim Y.M."/>
            <person name="Seo E."/>
            <person name="Kim K.T."/>
            <person name="Kim M.S."/>
            <person name="Lee J.M."/>
            <person name="Cheong K."/>
            <person name="Shin H.S."/>
            <person name="Kim S.B."/>
            <person name="Han K."/>
            <person name="Lee J."/>
            <person name="Park M."/>
            <person name="Lee H.A."/>
            <person name="Lee H.Y."/>
            <person name="Lee Y."/>
            <person name="Oh S."/>
            <person name="Lee J.H."/>
            <person name="Choi E."/>
            <person name="Choi E."/>
            <person name="Lee S.E."/>
            <person name="Jeon J."/>
            <person name="Kim H."/>
            <person name="Choi G."/>
            <person name="Song H."/>
            <person name="Lee J."/>
            <person name="Lee S.C."/>
            <person name="Kwon J.K."/>
            <person name="Lee H.Y."/>
            <person name="Koo N."/>
            <person name="Hong Y."/>
            <person name="Kim R.W."/>
            <person name="Kang W.H."/>
            <person name="Huh J.H."/>
            <person name="Kang B.C."/>
            <person name="Yang T.J."/>
            <person name="Lee Y.H."/>
            <person name="Bennetzen J.L."/>
            <person name="Choi D."/>
        </authorList>
    </citation>
    <scope>NUCLEOTIDE SEQUENCE [LARGE SCALE GENOMIC DNA]</scope>
    <source>
        <strain evidence="5">cv. PBC81</strain>
    </source>
</reference>
<dbReference type="OrthoDB" id="2596766at2759"/>
<keyword evidence="5" id="KW-1185">Reference proteome</keyword>
<proteinExistence type="predicted"/>
<dbReference type="SUPFAM" id="SSF52540">
    <property type="entry name" value="P-loop containing nucleoside triphosphate hydrolases"/>
    <property type="match status" value="1"/>
</dbReference>
<dbReference type="SUPFAM" id="SSF57756">
    <property type="entry name" value="Retrovirus zinc finger-like domains"/>
    <property type="match status" value="1"/>
</dbReference>
<dbReference type="PROSITE" id="PS51421">
    <property type="entry name" value="RAS"/>
    <property type="match status" value="1"/>
</dbReference>
<keyword evidence="1" id="KW-0863">Zinc-finger</keyword>
<dbReference type="Pfam" id="PF00098">
    <property type="entry name" value="zf-CCHC"/>
    <property type="match status" value="1"/>
</dbReference>
<evidence type="ECO:0000256" key="2">
    <source>
        <dbReference type="SAM" id="MobiDB-lite"/>
    </source>
</evidence>
<dbReference type="InterPro" id="IPR001806">
    <property type="entry name" value="Small_GTPase"/>
</dbReference>
<organism evidence="4 5">
    <name type="scientific">Capsicum baccatum</name>
    <name type="common">Peruvian pepper</name>
    <dbReference type="NCBI Taxonomy" id="33114"/>
    <lineage>
        <taxon>Eukaryota</taxon>
        <taxon>Viridiplantae</taxon>
        <taxon>Streptophyta</taxon>
        <taxon>Embryophyta</taxon>
        <taxon>Tracheophyta</taxon>
        <taxon>Spermatophyta</taxon>
        <taxon>Magnoliopsida</taxon>
        <taxon>eudicotyledons</taxon>
        <taxon>Gunneridae</taxon>
        <taxon>Pentapetalae</taxon>
        <taxon>asterids</taxon>
        <taxon>lamiids</taxon>
        <taxon>Solanales</taxon>
        <taxon>Solanaceae</taxon>
        <taxon>Solanoideae</taxon>
        <taxon>Capsiceae</taxon>
        <taxon>Capsicum</taxon>
    </lineage>
</organism>
<evidence type="ECO:0000313" key="5">
    <source>
        <dbReference type="Proteomes" id="UP000224567"/>
    </source>
</evidence>
<dbReference type="PRINTS" id="PR00449">
    <property type="entry name" value="RASTRNSFRMNG"/>
</dbReference>
<feature type="domain" description="CCHC-type" evidence="3">
    <location>
        <begin position="206"/>
        <end position="221"/>
    </location>
</feature>
<dbReference type="GO" id="GO:0003924">
    <property type="term" value="F:GTPase activity"/>
    <property type="evidence" value="ECO:0007669"/>
    <property type="project" value="InterPro"/>
</dbReference>
<dbReference type="Pfam" id="PF22936">
    <property type="entry name" value="Pol_BBD"/>
    <property type="match status" value="1"/>
</dbReference>
<accession>A0A2G2W1R2</accession>
<dbReference type="InterPro" id="IPR036875">
    <property type="entry name" value="Znf_CCHC_sf"/>
</dbReference>
<gene>
    <name evidence="4" type="ORF">CQW23_22750</name>
</gene>
<evidence type="ECO:0000259" key="3">
    <source>
        <dbReference type="PROSITE" id="PS50158"/>
    </source>
</evidence>
<protein>
    <submittedName>
        <fullName evidence="4">Ras-related protein RABA5c</fullName>
    </submittedName>
</protein>
<dbReference type="InterPro" id="IPR054722">
    <property type="entry name" value="PolX-like_BBD"/>
</dbReference>
<sequence>MPRRIMLAKNDRDEGLRRRVEHQFRISVAHCDTTVVKMLVGNKCDLDNIRDVSIEEGAKLAEAEGLFFMETSALDSTNVNKAFEIVIVKSTVMSAESTGVASLIYDLLAEGLIMNDAFQVAAIVEKLPPLWKDFKNYLKHKHKEMTIEDLIVRLHIEEDNKATERSSKGISTMNEAHIVEDGQNNSKKRKKVEHGSNQPKKKFNGKCFNCGKIGHKSIDCRAPKKGKKKDQANIIESNKENDDLCVMFTECNLVGNPREWWMDSGATRHVCANKELFLSFSPAQAEEMLYMANSATAKVEGT</sequence>
<dbReference type="AlphaFoldDB" id="A0A2G2W1R2"/>
<dbReference type="Gene3D" id="4.10.60.10">
    <property type="entry name" value="Zinc finger, CCHC-type"/>
    <property type="match status" value="1"/>
</dbReference>
<evidence type="ECO:0000313" key="4">
    <source>
        <dbReference type="EMBL" id="PHT39177.1"/>
    </source>
</evidence>
<dbReference type="GO" id="GO:0008270">
    <property type="term" value="F:zinc ion binding"/>
    <property type="evidence" value="ECO:0007669"/>
    <property type="project" value="UniProtKB-KW"/>
</dbReference>
<feature type="region of interest" description="Disordered" evidence="2">
    <location>
        <begin position="179"/>
        <end position="200"/>
    </location>
</feature>
<dbReference type="PROSITE" id="PS51419">
    <property type="entry name" value="RAB"/>
    <property type="match status" value="1"/>
</dbReference>
<dbReference type="PANTHER" id="PTHR47592:SF24">
    <property type="entry name" value="BNACNNG30200D PROTEIN"/>
    <property type="match status" value="1"/>
</dbReference>
<dbReference type="Pfam" id="PF00071">
    <property type="entry name" value="Ras"/>
    <property type="match status" value="1"/>
</dbReference>